<gene>
    <name evidence="1" type="ORF">QFC21_005366</name>
</gene>
<evidence type="ECO:0000313" key="1">
    <source>
        <dbReference type="EMBL" id="KAJ9096003.1"/>
    </source>
</evidence>
<sequence length="337" mass="37126">MAPVLKILQPQGNTAYPPIQPVVVNSTTPIPIKTDAFDGEISVWVKDYHGLKKKGDGMEYFSEPGREGMTYGLVVRGRFLKPTSADDILFGNVFEKPIRASLPWGTSIAMRFINWVDPTVEMDPYADKPWALSPTVASMNYLSIQKAGASETHANGNGNGNGNANANGTSKQRQSTVITEDSYEGIMALRKENFGNLSDDVLAASQDPVKDWGVGTPEAVKARRRWLTNKENRQSLILDEHWEVGMEFCNGLLDFSTLCAVLPQPFALRIPLLRYWDGQPATYICKSRDESAVFWSMAFQIHKKDDADSSSSDEESSESEGGTTTTAADTDRADDVD</sequence>
<name>A0ACC2VAA0_9TREE</name>
<dbReference type="EMBL" id="JASBWT010000020">
    <property type="protein sequence ID" value="KAJ9096003.1"/>
    <property type="molecule type" value="Genomic_DNA"/>
</dbReference>
<proteinExistence type="predicted"/>
<evidence type="ECO:0000313" key="2">
    <source>
        <dbReference type="Proteomes" id="UP001227268"/>
    </source>
</evidence>
<comment type="caution">
    <text evidence="1">The sequence shown here is derived from an EMBL/GenBank/DDBJ whole genome shotgun (WGS) entry which is preliminary data.</text>
</comment>
<protein>
    <submittedName>
        <fullName evidence="1">Uncharacterized protein</fullName>
    </submittedName>
</protein>
<dbReference type="Proteomes" id="UP001227268">
    <property type="component" value="Unassembled WGS sequence"/>
</dbReference>
<keyword evidence="2" id="KW-1185">Reference proteome</keyword>
<accession>A0ACC2VAA0</accession>
<reference evidence="1" key="1">
    <citation type="submission" date="2023-04" db="EMBL/GenBank/DDBJ databases">
        <title>Draft Genome sequencing of Naganishia species isolated from polar environments using Oxford Nanopore Technology.</title>
        <authorList>
            <person name="Leo P."/>
            <person name="Venkateswaran K."/>
        </authorList>
    </citation>
    <scope>NUCLEOTIDE SEQUENCE</scope>
    <source>
        <strain evidence="1">MNA-CCFEE 5423</strain>
    </source>
</reference>
<organism evidence="1 2">
    <name type="scientific">Naganishia friedmannii</name>
    <dbReference type="NCBI Taxonomy" id="89922"/>
    <lineage>
        <taxon>Eukaryota</taxon>
        <taxon>Fungi</taxon>
        <taxon>Dikarya</taxon>
        <taxon>Basidiomycota</taxon>
        <taxon>Agaricomycotina</taxon>
        <taxon>Tremellomycetes</taxon>
        <taxon>Filobasidiales</taxon>
        <taxon>Filobasidiaceae</taxon>
        <taxon>Naganishia</taxon>
    </lineage>
</organism>